<dbReference type="OrthoDB" id="9204581at2"/>
<sequence length="572" mass="66318">MGLGCTREQERVEAALGGLNEAVPAFVPDQDVKSAGVLFALPALLLNGLLKYANNYLSFPKGYYGLQSFLLLLSFAALLRIKSLEAIRYCEAGELGKAIGLDRIPEIRTLRKKVKYITNHGEPEQWSKELSKYWMEEDPELAGILYVDGHVRVYSGSKTPLPKRYVSRQKLCLRGLTDYWVNDAVGKPFFVVSKAVNPGLLSVMREQIIPRLLRDIPKQPTGEELKANRHLYRFGVVFDREGYSPEFFKEMWEKRIACYTYKKYVNDVWPESEFIEKEVVLNNGEVVKMKLAERGVYFRKQDLWVREIRKLTDTGHQTSIITTDFMNNAEVLAARMFSRWSQENFLKYMMEHYGIDRLIEYEQEAISETTKVVNPRYRELESQIKTKTTLLNRQRVKYGALVLKAEGEEPDIRKYVQEKATIRESIDTLEKEIEQLKATKKNTEKHIEFSKLPEDKKFQDLKKSGKQFVDTIKMIAYRAETAMANTLQEYISKKDEARSLVRQIFMTDADIMPDEKNGVLRITIHNMTNPRNNRYVQQLCDVLNSSETLFPGTNLRLVYNLVSNQIPPDQEF</sequence>
<dbReference type="KEGG" id="kst:KSMBR1_2848"/>
<dbReference type="InterPro" id="IPR049343">
    <property type="entry name" value="Transposase_29"/>
</dbReference>
<organism evidence="2 3">
    <name type="scientific">Kuenenia stuttgartiensis</name>
    <dbReference type="NCBI Taxonomy" id="174633"/>
    <lineage>
        <taxon>Bacteria</taxon>
        <taxon>Pseudomonadati</taxon>
        <taxon>Planctomycetota</taxon>
        <taxon>Candidatus Brocadiia</taxon>
        <taxon>Candidatus Brocadiales</taxon>
        <taxon>Candidatus Brocadiaceae</taxon>
        <taxon>Candidatus Kuenenia</taxon>
    </lineage>
</organism>
<name>A0A2C9CHF0_KUEST</name>
<dbReference type="EMBL" id="LT934425">
    <property type="protein sequence ID" value="SOH05329.1"/>
    <property type="molecule type" value="Genomic_DNA"/>
</dbReference>
<evidence type="ECO:0000256" key="1">
    <source>
        <dbReference type="SAM" id="Coils"/>
    </source>
</evidence>
<dbReference type="Proteomes" id="UP000221734">
    <property type="component" value="Chromosome Kuenenia_stuttgartiensis_MBR1"/>
</dbReference>
<feature type="coiled-coil region" evidence="1">
    <location>
        <begin position="412"/>
        <end position="446"/>
    </location>
</feature>
<dbReference type="Pfam" id="PF21804">
    <property type="entry name" value="Transposase_29"/>
    <property type="match status" value="1"/>
</dbReference>
<gene>
    <name evidence="2" type="ORF">KSMBR1_2848</name>
</gene>
<keyword evidence="3" id="KW-1185">Reference proteome</keyword>
<keyword evidence="1" id="KW-0175">Coiled coil</keyword>
<dbReference type="AlphaFoldDB" id="A0A2C9CHF0"/>
<evidence type="ECO:0000313" key="2">
    <source>
        <dbReference type="EMBL" id="SOH05329.1"/>
    </source>
</evidence>
<dbReference type="RefSeq" id="WP_099325924.1">
    <property type="nucleotide sequence ID" value="NZ_LT934425.1"/>
</dbReference>
<accession>A0A2C9CHF0</accession>
<proteinExistence type="predicted"/>
<evidence type="ECO:0000313" key="3">
    <source>
        <dbReference type="Proteomes" id="UP000221734"/>
    </source>
</evidence>
<reference evidence="3" key="1">
    <citation type="submission" date="2017-10" db="EMBL/GenBank/DDBJ databases">
        <authorList>
            <person name="Frank J."/>
        </authorList>
    </citation>
    <scope>NUCLEOTIDE SEQUENCE [LARGE SCALE GENOMIC DNA]</scope>
</reference>
<protein>
    <submittedName>
        <fullName evidence="2">Uncharacterized protein</fullName>
    </submittedName>
</protein>